<protein>
    <submittedName>
        <fullName evidence="8">Major facilitator superfamily domain-containing protein</fullName>
    </submittedName>
</protein>
<evidence type="ECO:0000313" key="8">
    <source>
        <dbReference type="EMBL" id="KAF2866486.1"/>
    </source>
</evidence>
<comment type="subcellular location">
    <subcellularLocation>
        <location evidence="1">Membrane</location>
        <topology evidence="1">Multi-pass membrane protein</topology>
    </subcellularLocation>
</comment>
<gene>
    <name evidence="8" type="ORF">BDV95DRAFT_611544</name>
</gene>
<dbReference type="AlphaFoldDB" id="A0A7C8I175"/>
<keyword evidence="2" id="KW-0813">Transport</keyword>
<feature type="transmembrane region" description="Helical" evidence="6">
    <location>
        <begin position="21"/>
        <end position="43"/>
    </location>
</feature>
<dbReference type="InterPro" id="IPR020846">
    <property type="entry name" value="MFS_dom"/>
</dbReference>
<sequence>MAATTATTPVPPVPPALRKRVLRVLFTSLLLDLISFTFILPLFPKLLEFYRDHEAAGGSGANTVLSKILVGLNTYKNSFARPINDRYDIVLLGGGLGSLFSFLQAIASPVIGTLSDRYGRRTALLWSMAGNVLSVALWVAATDFRTFLASRVVGGLSEGNVQLAMAMATDISDESQRGATMALVGVCFSIAFTFGPALGAYLSTITTFAANPFASAAAFSLFLIVTESVYLYFCLPETLPAATTHANGPASANGHAKTAQVHKARVRTNSHTILNATHFFFILFFSGMEFSLPFMTFDLFSYGPSDTGRLLGFIGLVASLLQGSVVRRTHPLRVVQMGVVSCTVAFFLLGRVESQKGLYAAAALLAVTSATVVTGLNSLSSFEANADERGNKLGNHRSFGQIGRSLGPLIFCSLYWWAGREAAYAAGAAGMIAVCGLVFGGLKVPPGTGIVRKTRAK</sequence>
<evidence type="ECO:0000256" key="4">
    <source>
        <dbReference type="ARBA" id="ARBA00022989"/>
    </source>
</evidence>
<dbReference type="PROSITE" id="PS50850">
    <property type="entry name" value="MFS"/>
    <property type="match status" value="1"/>
</dbReference>
<dbReference type="EMBL" id="JAADJZ010000027">
    <property type="protein sequence ID" value="KAF2866486.1"/>
    <property type="molecule type" value="Genomic_DNA"/>
</dbReference>
<feature type="transmembrane region" description="Helical" evidence="6">
    <location>
        <begin position="424"/>
        <end position="445"/>
    </location>
</feature>
<feature type="transmembrane region" description="Helical" evidence="6">
    <location>
        <begin position="272"/>
        <end position="290"/>
    </location>
</feature>
<dbReference type="GO" id="GO:0022857">
    <property type="term" value="F:transmembrane transporter activity"/>
    <property type="evidence" value="ECO:0007669"/>
    <property type="project" value="InterPro"/>
</dbReference>
<dbReference type="InterPro" id="IPR036259">
    <property type="entry name" value="MFS_trans_sf"/>
</dbReference>
<dbReference type="PROSITE" id="PS00216">
    <property type="entry name" value="SUGAR_TRANSPORT_1"/>
    <property type="match status" value="1"/>
</dbReference>
<evidence type="ECO:0000256" key="3">
    <source>
        <dbReference type="ARBA" id="ARBA00022692"/>
    </source>
</evidence>
<keyword evidence="4 6" id="KW-1133">Transmembrane helix</keyword>
<evidence type="ECO:0000256" key="1">
    <source>
        <dbReference type="ARBA" id="ARBA00004141"/>
    </source>
</evidence>
<dbReference type="OrthoDB" id="196650at2759"/>
<dbReference type="Gene3D" id="1.20.1250.20">
    <property type="entry name" value="MFS general substrate transporter like domains"/>
    <property type="match status" value="1"/>
</dbReference>
<keyword evidence="9" id="KW-1185">Reference proteome</keyword>
<organism evidence="8 9">
    <name type="scientific">Massariosphaeria phaeospora</name>
    <dbReference type="NCBI Taxonomy" id="100035"/>
    <lineage>
        <taxon>Eukaryota</taxon>
        <taxon>Fungi</taxon>
        <taxon>Dikarya</taxon>
        <taxon>Ascomycota</taxon>
        <taxon>Pezizomycotina</taxon>
        <taxon>Dothideomycetes</taxon>
        <taxon>Pleosporomycetidae</taxon>
        <taxon>Pleosporales</taxon>
        <taxon>Pleosporales incertae sedis</taxon>
        <taxon>Massariosphaeria</taxon>
    </lineage>
</organism>
<dbReference type="FunFam" id="1.20.1250.20:FF:000223">
    <property type="entry name" value="Major facilitator superfamily domain-containing protein"/>
    <property type="match status" value="1"/>
</dbReference>
<keyword evidence="3 6" id="KW-0812">Transmembrane</keyword>
<dbReference type="InterPro" id="IPR005829">
    <property type="entry name" value="Sugar_transporter_CS"/>
</dbReference>
<feature type="transmembrane region" description="Helical" evidence="6">
    <location>
        <begin position="358"/>
        <end position="379"/>
    </location>
</feature>
<dbReference type="GO" id="GO:0016020">
    <property type="term" value="C:membrane"/>
    <property type="evidence" value="ECO:0007669"/>
    <property type="project" value="UniProtKB-SubCell"/>
</dbReference>
<feature type="transmembrane region" description="Helical" evidence="6">
    <location>
        <begin position="213"/>
        <end position="233"/>
    </location>
</feature>
<reference evidence="8 9" key="1">
    <citation type="submission" date="2020-01" db="EMBL/GenBank/DDBJ databases">
        <authorList>
            <consortium name="DOE Joint Genome Institute"/>
            <person name="Haridas S."/>
            <person name="Albert R."/>
            <person name="Binder M."/>
            <person name="Bloem J."/>
            <person name="Labutti K."/>
            <person name="Salamov A."/>
            <person name="Andreopoulos B."/>
            <person name="Baker S.E."/>
            <person name="Barry K."/>
            <person name="Bills G."/>
            <person name="Bluhm B.H."/>
            <person name="Cannon C."/>
            <person name="Castanera R."/>
            <person name="Culley D.E."/>
            <person name="Daum C."/>
            <person name="Ezra D."/>
            <person name="Gonzalez J.B."/>
            <person name="Henrissat B."/>
            <person name="Kuo A."/>
            <person name="Liang C."/>
            <person name="Lipzen A."/>
            <person name="Lutzoni F."/>
            <person name="Magnuson J."/>
            <person name="Mondo S."/>
            <person name="Nolan M."/>
            <person name="Ohm R."/>
            <person name="Pangilinan J."/>
            <person name="Park H.-J.H."/>
            <person name="Ramirez L."/>
            <person name="Alfaro M."/>
            <person name="Sun H."/>
            <person name="Tritt A."/>
            <person name="Yoshinaga Y."/>
            <person name="Zwiers L.-H.L."/>
            <person name="Turgeon B.G."/>
            <person name="Goodwin S.B."/>
            <person name="Spatafora J.W."/>
            <person name="Crous P.W."/>
            <person name="Grigoriev I.V."/>
        </authorList>
    </citation>
    <scope>NUCLEOTIDE SEQUENCE [LARGE SCALE GENOMIC DNA]</scope>
    <source>
        <strain evidence="8 9">CBS 611.86</strain>
    </source>
</reference>
<evidence type="ECO:0000256" key="2">
    <source>
        <dbReference type="ARBA" id="ARBA00022448"/>
    </source>
</evidence>
<evidence type="ECO:0000313" key="9">
    <source>
        <dbReference type="Proteomes" id="UP000481861"/>
    </source>
</evidence>
<dbReference type="InterPro" id="IPR011701">
    <property type="entry name" value="MFS"/>
</dbReference>
<proteinExistence type="predicted"/>
<feature type="transmembrane region" description="Helical" evidence="6">
    <location>
        <begin position="334"/>
        <end position="352"/>
    </location>
</feature>
<feature type="transmembrane region" description="Helical" evidence="6">
    <location>
        <begin position="310"/>
        <end position="327"/>
    </location>
</feature>
<dbReference type="SUPFAM" id="SSF103473">
    <property type="entry name" value="MFS general substrate transporter"/>
    <property type="match status" value="1"/>
</dbReference>
<keyword evidence="5 6" id="KW-0472">Membrane</keyword>
<feature type="transmembrane region" description="Helical" evidence="6">
    <location>
        <begin position="399"/>
        <end position="418"/>
    </location>
</feature>
<evidence type="ECO:0000256" key="6">
    <source>
        <dbReference type="SAM" id="Phobius"/>
    </source>
</evidence>
<dbReference type="PANTHER" id="PTHR23504">
    <property type="entry name" value="MAJOR FACILITATOR SUPERFAMILY DOMAIN-CONTAINING PROTEIN 10"/>
    <property type="match status" value="1"/>
</dbReference>
<feature type="transmembrane region" description="Helical" evidence="6">
    <location>
        <begin position="181"/>
        <end position="201"/>
    </location>
</feature>
<feature type="transmembrane region" description="Helical" evidence="6">
    <location>
        <begin position="87"/>
        <end position="111"/>
    </location>
</feature>
<dbReference type="Proteomes" id="UP000481861">
    <property type="component" value="Unassembled WGS sequence"/>
</dbReference>
<dbReference type="Pfam" id="PF07690">
    <property type="entry name" value="MFS_1"/>
    <property type="match status" value="1"/>
</dbReference>
<name>A0A7C8I175_9PLEO</name>
<evidence type="ECO:0000256" key="5">
    <source>
        <dbReference type="ARBA" id="ARBA00023136"/>
    </source>
</evidence>
<feature type="transmembrane region" description="Helical" evidence="6">
    <location>
        <begin position="123"/>
        <end position="141"/>
    </location>
</feature>
<feature type="domain" description="Major facilitator superfamily (MFS) profile" evidence="7">
    <location>
        <begin position="21"/>
        <end position="448"/>
    </location>
</feature>
<dbReference type="PANTHER" id="PTHR23504:SF31">
    <property type="entry name" value="MAJOR FACILITATOR SUPERFAMILY DOMAIN-CONTAINING PROTEIN 10"/>
    <property type="match status" value="1"/>
</dbReference>
<comment type="caution">
    <text evidence="8">The sequence shown here is derived from an EMBL/GenBank/DDBJ whole genome shotgun (WGS) entry which is preliminary data.</text>
</comment>
<accession>A0A7C8I175</accession>
<evidence type="ECO:0000259" key="7">
    <source>
        <dbReference type="PROSITE" id="PS50850"/>
    </source>
</evidence>